<dbReference type="PANTHER" id="PTHR10656">
    <property type="entry name" value="CELL FATE DETERMINING PROTEIN MAB21-RELATED"/>
    <property type="match status" value="1"/>
</dbReference>
<protein>
    <submittedName>
        <fullName evidence="4">Cyclic GMP-AMP synthase</fullName>
    </submittedName>
</protein>
<dbReference type="EMBL" id="NEDP02000210">
    <property type="protein sequence ID" value="OWF56392.1"/>
    <property type="molecule type" value="Genomic_DNA"/>
</dbReference>
<keyword evidence="5" id="KW-1185">Reference proteome</keyword>
<accession>A0A210R5T9</accession>
<dbReference type="InterPro" id="IPR024810">
    <property type="entry name" value="MAB21L/cGLR"/>
</dbReference>
<gene>
    <name evidence="4" type="ORF">KP79_PYT14381</name>
</gene>
<proteinExistence type="inferred from homology"/>
<evidence type="ECO:0000256" key="1">
    <source>
        <dbReference type="ARBA" id="ARBA00008307"/>
    </source>
</evidence>
<evidence type="ECO:0000313" key="4">
    <source>
        <dbReference type="EMBL" id="OWF56392.1"/>
    </source>
</evidence>
<dbReference type="Gene3D" id="1.10.1410.40">
    <property type="match status" value="1"/>
</dbReference>
<feature type="domain" description="Mab-21-like nucleotidyltransferase" evidence="2">
    <location>
        <begin position="175"/>
        <end position="266"/>
    </location>
</feature>
<dbReference type="Pfam" id="PF03281">
    <property type="entry name" value="Mab-21"/>
    <property type="match status" value="1"/>
</dbReference>
<evidence type="ECO:0000259" key="2">
    <source>
        <dbReference type="Pfam" id="PF03281"/>
    </source>
</evidence>
<dbReference type="OrthoDB" id="6048940at2759"/>
<evidence type="ECO:0000313" key="5">
    <source>
        <dbReference type="Proteomes" id="UP000242188"/>
    </source>
</evidence>
<dbReference type="InterPro" id="IPR046906">
    <property type="entry name" value="Mab-21_HhH/H2TH-like"/>
</dbReference>
<comment type="caution">
    <text evidence="4">The sequence shown here is derived from an EMBL/GenBank/DDBJ whole genome shotgun (WGS) entry which is preliminary data.</text>
</comment>
<dbReference type="Proteomes" id="UP000242188">
    <property type="component" value="Unassembled WGS sequence"/>
</dbReference>
<feature type="domain" description="Mab-21-like HhH/H2TH-like" evidence="3">
    <location>
        <begin position="283"/>
        <end position="366"/>
    </location>
</feature>
<dbReference type="SMART" id="SM01265">
    <property type="entry name" value="Mab-21"/>
    <property type="match status" value="1"/>
</dbReference>
<evidence type="ECO:0000259" key="3">
    <source>
        <dbReference type="Pfam" id="PF20266"/>
    </source>
</evidence>
<name>A0A210R5T9_MIZYE</name>
<dbReference type="AlphaFoldDB" id="A0A210R5T9"/>
<organism evidence="4 5">
    <name type="scientific">Mizuhopecten yessoensis</name>
    <name type="common">Japanese scallop</name>
    <name type="synonym">Patinopecten yessoensis</name>
    <dbReference type="NCBI Taxonomy" id="6573"/>
    <lineage>
        <taxon>Eukaryota</taxon>
        <taxon>Metazoa</taxon>
        <taxon>Spiralia</taxon>
        <taxon>Lophotrochozoa</taxon>
        <taxon>Mollusca</taxon>
        <taxon>Bivalvia</taxon>
        <taxon>Autobranchia</taxon>
        <taxon>Pteriomorphia</taxon>
        <taxon>Pectinida</taxon>
        <taxon>Pectinoidea</taxon>
        <taxon>Pectinidae</taxon>
        <taxon>Mizuhopecten</taxon>
    </lineage>
</organism>
<sequence>MSDQDEQYEKSWILHHILDRYIGSREMVATRRKLRLIQEQIRNCEQKGKKCLTGSSVEGMEMEGSDMDVMYIMSDVIVICPDQYTGIPPNNFVEIVCPDQIIRIPVPCFGDTDETVLIMRDTDCRPGYVTVELIELGQSYYKVFDHCIEHLRDVNVLSSEKYARYFVDFRSVTPMAANGPAATATKEETSFGLDIDRVSSLRCSSWPREANEWVSRPRLYEWPDEGLRSQVVLCGCYLVPVGDKTSDYSHLQWRISFTTAERKLIYSLTHTQFLIYGLFKYFLKQIANSLEQIMGKAGIISSYIIKTVIFHAVESTPVSLWQEKNTFFCFMLCLKILIAWVKAGHCPNYFISSNNMFHGKVCDENQQKLLRFLIELHDMKWECLSVGTFIQPSIGTLLNRVRNGHLDYVLPTPKQSEMEIDSQIFHNINSIIPKSASLPMLTGLLSKSTSDIDEFIDYIYTATALSFIGVDTFEKHVAAKGNKEKYKFLRKSKNLMKPFSSVCTSPGLLMLAIFYYQTGNYSETLEICGLVSKIYFDKGSILEDKDRYEHLYCGRGYTLLHKFQEVYVSSIKFKPNRLKFCPSQLHIELRKRHERNLLLIPPLPFAVFLSFLCYHELGDNIGRSASLRNLRAVKYDEEQGGRKHWIVHNLLGICYEMVGDTHRALREYTDSPCGPNFGQNENPAKERIERLQHS</sequence>
<dbReference type="InterPro" id="IPR046903">
    <property type="entry name" value="Mab-21-like_nuc_Trfase"/>
</dbReference>
<dbReference type="Pfam" id="PF20266">
    <property type="entry name" value="Mab-21_C"/>
    <property type="match status" value="1"/>
</dbReference>
<reference evidence="4 5" key="1">
    <citation type="journal article" date="2017" name="Nat. Ecol. Evol.">
        <title>Scallop genome provides insights into evolution of bilaterian karyotype and development.</title>
        <authorList>
            <person name="Wang S."/>
            <person name="Zhang J."/>
            <person name="Jiao W."/>
            <person name="Li J."/>
            <person name="Xun X."/>
            <person name="Sun Y."/>
            <person name="Guo X."/>
            <person name="Huan P."/>
            <person name="Dong B."/>
            <person name="Zhang L."/>
            <person name="Hu X."/>
            <person name="Sun X."/>
            <person name="Wang J."/>
            <person name="Zhao C."/>
            <person name="Wang Y."/>
            <person name="Wang D."/>
            <person name="Huang X."/>
            <person name="Wang R."/>
            <person name="Lv J."/>
            <person name="Li Y."/>
            <person name="Zhang Z."/>
            <person name="Liu B."/>
            <person name="Lu W."/>
            <person name="Hui Y."/>
            <person name="Liang J."/>
            <person name="Zhou Z."/>
            <person name="Hou R."/>
            <person name="Li X."/>
            <person name="Liu Y."/>
            <person name="Li H."/>
            <person name="Ning X."/>
            <person name="Lin Y."/>
            <person name="Zhao L."/>
            <person name="Xing Q."/>
            <person name="Dou J."/>
            <person name="Li Y."/>
            <person name="Mao J."/>
            <person name="Guo H."/>
            <person name="Dou H."/>
            <person name="Li T."/>
            <person name="Mu C."/>
            <person name="Jiang W."/>
            <person name="Fu Q."/>
            <person name="Fu X."/>
            <person name="Miao Y."/>
            <person name="Liu J."/>
            <person name="Yu Q."/>
            <person name="Li R."/>
            <person name="Liao H."/>
            <person name="Li X."/>
            <person name="Kong Y."/>
            <person name="Jiang Z."/>
            <person name="Chourrout D."/>
            <person name="Li R."/>
            <person name="Bao Z."/>
        </authorList>
    </citation>
    <scope>NUCLEOTIDE SEQUENCE [LARGE SCALE GENOMIC DNA]</scope>
    <source>
        <strain evidence="4 5">PY_sf001</strain>
    </source>
</reference>
<comment type="similarity">
    <text evidence="1">Belongs to the mab-21 family.</text>
</comment>
<dbReference type="PANTHER" id="PTHR10656:SF69">
    <property type="entry name" value="MAB-21-LIKE HHH_H2TH-LIKE DOMAIN-CONTAINING PROTEIN"/>
    <property type="match status" value="1"/>
</dbReference>